<reference evidence="2 3" key="1">
    <citation type="submission" date="2020-04" db="EMBL/GenBank/DDBJ databases">
        <title>Perkinsus olseni comparative genomics.</title>
        <authorList>
            <person name="Bogema D.R."/>
        </authorList>
    </citation>
    <scope>NUCLEOTIDE SEQUENCE [LARGE SCALE GENOMIC DNA]</scope>
    <source>
        <strain evidence="2">ATCC PRA-205</strain>
    </source>
</reference>
<comment type="caution">
    <text evidence="2">The sequence shown here is derived from an EMBL/GenBank/DDBJ whole genome shotgun (WGS) entry which is preliminary data.</text>
</comment>
<sequence>GSYELFQQILRLHGSLCNRSTPVVRCPAPVMQTVEMRLFFIVGLLASTVDSAVGRNAPVDTEPVVESRLPPGIYRATTIDDGRVFALRSSSGTLRDLAFFEVAILQCKEGSKAVVTAKGQDWVETMSKADLLAPYGSRVRFPKGEKFLIADKCYHLVQTPESETYGFFKRLRSRLGPVPKKSSPDLVLCEDRQGSEVTACLWPTGDRDRVMMCTHSFTLGKGSLEPRVEALPMPGLPRRVDQCEERPSSLKRKTIAKMPGKNSSAKRLKVAHESSKPAAAAQSSNSIADGFYVVGASAAFCHVNITTDTQSGNRHGFVRLNNGTSKDVILSGFEWVEDHRVQEVDCLRPMLFDFKQHITSSELTFGDRLVWISFDAIRICPKEPKQLKLVFLNKNGSKRCHSTLERTS</sequence>
<evidence type="ECO:0000256" key="1">
    <source>
        <dbReference type="SAM" id="MobiDB-lite"/>
    </source>
</evidence>
<accession>A0A7J6QW01</accession>
<proteinExistence type="predicted"/>
<name>A0A7J6QW01_PEROL</name>
<feature type="region of interest" description="Disordered" evidence="1">
    <location>
        <begin position="257"/>
        <end position="279"/>
    </location>
</feature>
<protein>
    <submittedName>
        <fullName evidence="2">Uncharacterized protein</fullName>
    </submittedName>
</protein>
<dbReference type="AlphaFoldDB" id="A0A7J6QW01"/>
<organism evidence="2 3">
    <name type="scientific">Perkinsus olseni</name>
    <name type="common">Perkinsus atlanticus</name>
    <dbReference type="NCBI Taxonomy" id="32597"/>
    <lineage>
        <taxon>Eukaryota</taxon>
        <taxon>Sar</taxon>
        <taxon>Alveolata</taxon>
        <taxon>Perkinsozoa</taxon>
        <taxon>Perkinsea</taxon>
        <taxon>Perkinsida</taxon>
        <taxon>Perkinsidae</taxon>
        <taxon>Perkinsus</taxon>
    </lineage>
</organism>
<gene>
    <name evidence="2" type="ORF">FOZ62_006997</name>
</gene>
<dbReference type="Proteomes" id="UP000574390">
    <property type="component" value="Unassembled WGS sequence"/>
</dbReference>
<dbReference type="EMBL" id="JABANM010026705">
    <property type="protein sequence ID" value="KAF4712548.1"/>
    <property type="molecule type" value="Genomic_DNA"/>
</dbReference>
<feature type="non-terminal residue" evidence="2">
    <location>
        <position position="408"/>
    </location>
</feature>
<evidence type="ECO:0000313" key="3">
    <source>
        <dbReference type="Proteomes" id="UP000574390"/>
    </source>
</evidence>
<evidence type="ECO:0000313" key="2">
    <source>
        <dbReference type="EMBL" id="KAF4712548.1"/>
    </source>
</evidence>